<sequence length="481" mass="55374">MLYACTFDLHEDDKDDSREFEGFRTSQTKGEIFQLLDYVKKCGEAVINEDDITEVLHCDDNAPIINQLTDDEICSMVLDPENATSNSEESDREHCCQVSSCCLCYQSNDSRGWSEAGNRNMTEKDPELQDALFHIKNGWPERNKIRPAAQPYWHCKEELYVTKDGIICQGQRLVVPASLREEIMKKLHVSHKELKLLKSITAQTVITVMKSIFATHGIPEELITDGGPPYNSEALRKFLEEWGVMHNITSQHFAGANGLVERSVQTLKKSLNKVAEEGKDLYIVLLDYRIQPAKDLLSPAELLMGRRLRSFLPSHPKALQPKFQIKGVSKALERRQMMQKKYANKHATLLPKLHENDKVWYKRKTKEPWKQVIIMQIGPQPKSYVIKANDGTVYRRNQYHICKDNSMCKTTEWNRTAEDFFGLNQSAQDQPALVDDDKQNPPKEQESDYTKHSQIPGNVPNEPALRRSSRNRIKPLRYRNN</sequence>
<gene>
    <name evidence="3" type="ORF">X975_01154</name>
</gene>
<accession>A0A087TYU6</accession>
<dbReference type="GO" id="GO:0003676">
    <property type="term" value="F:nucleic acid binding"/>
    <property type="evidence" value="ECO:0007669"/>
    <property type="project" value="InterPro"/>
</dbReference>
<feature type="region of interest" description="Disordered" evidence="1">
    <location>
        <begin position="430"/>
        <end position="481"/>
    </location>
</feature>
<evidence type="ECO:0000259" key="2">
    <source>
        <dbReference type="PROSITE" id="PS50994"/>
    </source>
</evidence>
<feature type="non-terminal residue" evidence="3">
    <location>
        <position position="481"/>
    </location>
</feature>
<evidence type="ECO:0000313" key="3">
    <source>
        <dbReference type="EMBL" id="KFM70285.1"/>
    </source>
</evidence>
<dbReference type="PROSITE" id="PS50994">
    <property type="entry name" value="INTEGRASE"/>
    <property type="match status" value="1"/>
</dbReference>
<proteinExistence type="predicted"/>
<organism evidence="3 4">
    <name type="scientific">Stegodyphus mimosarum</name>
    <name type="common">African social velvet spider</name>
    <dbReference type="NCBI Taxonomy" id="407821"/>
    <lineage>
        <taxon>Eukaryota</taxon>
        <taxon>Metazoa</taxon>
        <taxon>Ecdysozoa</taxon>
        <taxon>Arthropoda</taxon>
        <taxon>Chelicerata</taxon>
        <taxon>Arachnida</taxon>
        <taxon>Araneae</taxon>
        <taxon>Araneomorphae</taxon>
        <taxon>Entelegynae</taxon>
        <taxon>Eresoidea</taxon>
        <taxon>Eresidae</taxon>
        <taxon>Stegodyphus</taxon>
    </lineage>
</organism>
<name>A0A087TYU6_STEMI</name>
<dbReference type="InterPro" id="IPR012337">
    <property type="entry name" value="RNaseH-like_sf"/>
</dbReference>
<protein>
    <recommendedName>
        <fullName evidence="2">Integrase catalytic domain-containing protein</fullName>
    </recommendedName>
</protein>
<dbReference type="EMBL" id="KK117371">
    <property type="protein sequence ID" value="KFM70285.1"/>
    <property type="molecule type" value="Genomic_DNA"/>
</dbReference>
<feature type="compositionally biased region" description="Basic residues" evidence="1">
    <location>
        <begin position="467"/>
        <end position="481"/>
    </location>
</feature>
<dbReference type="OMA" id="WHCKEEL"/>
<dbReference type="InterPro" id="IPR036397">
    <property type="entry name" value="RNaseH_sf"/>
</dbReference>
<dbReference type="AlphaFoldDB" id="A0A087TYU6"/>
<feature type="compositionally biased region" description="Basic and acidic residues" evidence="1">
    <location>
        <begin position="435"/>
        <end position="451"/>
    </location>
</feature>
<dbReference type="OrthoDB" id="6419861at2759"/>
<dbReference type="Gene3D" id="3.30.420.10">
    <property type="entry name" value="Ribonuclease H-like superfamily/Ribonuclease H"/>
    <property type="match status" value="1"/>
</dbReference>
<keyword evidence="4" id="KW-1185">Reference proteome</keyword>
<dbReference type="GO" id="GO:0015074">
    <property type="term" value="P:DNA integration"/>
    <property type="evidence" value="ECO:0007669"/>
    <property type="project" value="InterPro"/>
</dbReference>
<evidence type="ECO:0000313" key="4">
    <source>
        <dbReference type="Proteomes" id="UP000054359"/>
    </source>
</evidence>
<reference evidence="3 4" key="1">
    <citation type="submission" date="2013-11" db="EMBL/GenBank/DDBJ databases">
        <title>Genome sequencing of Stegodyphus mimosarum.</title>
        <authorList>
            <person name="Bechsgaard J."/>
        </authorList>
    </citation>
    <scope>NUCLEOTIDE SEQUENCE [LARGE SCALE GENOMIC DNA]</scope>
</reference>
<dbReference type="PANTHER" id="PTHR37984:SF5">
    <property type="entry name" value="PROTEIN NYNRIN-LIKE"/>
    <property type="match status" value="1"/>
</dbReference>
<evidence type="ECO:0000256" key="1">
    <source>
        <dbReference type="SAM" id="MobiDB-lite"/>
    </source>
</evidence>
<dbReference type="STRING" id="407821.A0A087TYU6"/>
<dbReference type="InterPro" id="IPR001584">
    <property type="entry name" value="Integrase_cat-core"/>
</dbReference>
<feature type="domain" description="Integrase catalytic" evidence="2">
    <location>
        <begin position="143"/>
        <end position="324"/>
    </location>
</feature>
<dbReference type="Proteomes" id="UP000054359">
    <property type="component" value="Unassembled WGS sequence"/>
</dbReference>
<dbReference type="InterPro" id="IPR050951">
    <property type="entry name" value="Retrovirus_Pol_polyprotein"/>
</dbReference>
<dbReference type="SUPFAM" id="SSF53098">
    <property type="entry name" value="Ribonuclease H-like"/>
    <property type="match status" value="1"/>
</dbReference>
<dbReference type="PANTHER" id="PTHR37984">
    <property type="entry name" value="PROTEIN CBG26694"/>
    <property type="match status" value="1"/>
</dbReference>